<dbReference type="GO" id="GO:0005886">
    <property type="term" value="C:plasma membrane"/>
    <property type="evidence" value="ECO:0007669"/>
    <property type="project" value="UniProtKB-SubCell"/>
</dbReference>
<evidence type="ECO:0000256" key="6">
    <source>
        <dbReference type="ARBA" id="ARBA00022592"/>
    </source>
</evidence>
<name>A0A9D5M020_9FIRM</name>
<evidence type="ECO:0000256" key="4">
    <source>
        <dbReference type="ARBA" id="ARBA00011529"/>
    </source>
</evidence>
<dbReference type="SUPFAM" id="SSF53850">
    <property type="entry name" value="Periplasmic binding protein-like II"/>
    <property type="match status" value="1"/>
</dbReference>
<comment type="subcellular location">
    <subcellularLocation>
        <location evidence="2 10">Cell membrane</location>
        <topology evidence="2 10">Lipid-anchor</topology>
    </subcellularLocation>
</comment>
<dbReference type="NCBIfam" id="TIGR02136">
    <property type="entry name" value="ptsS_2"/>
    <property type="match status" value="1"/>
</dbReference>
<dbReference type="AlphaFoldDB" id="A0A9D5M020"/>
<accession>A0A9D5M020</accession>
<comment type="function">
    <text evidence="10">Involved in the system for phosphate transport across the cytoplasmic membrane.</text>
</comment>
<comment type="similarity">
    <text evidence="3 10">Belongs to the PstS family.</text>
</comment>
<feature type="signal peptide" evidence="10">
    <location>
        <begin position="1"/>
        <end position="24"/>
    </location>
</feature>
<dbReference type="GO" id="GO:0006817">
    <property type="term" value="P:phosphate ion transport"/>
    <property type="evidence" value="ECO:0007669"/>
    <property type="project" value="UniProtKB-UniRule"/>
</dbReference>
<evidence type="ECO:0000313" key="13">
    <source>
        <dbReference type="Proteomes" id="UP000806542"/>
    </source>
</evidence>
<evidence type="ECO:0000256" key="5">
    <source>
        <dbReference type="ARBA" id="ARBA00022448"/>
    </source>
</evidence>
<dbReference type="InterPro" id="IPR050811">
    <property type="entry name" value="Phosphate_ABC_transporter"/>
</dbReference>
<protein>
    <recommendedName>
        <fullName evidence="10">Phosphate-binding protein</fullName>
    </recommendedName>
</protein>
<comment type="function">
    <text evidence="1">Part of the ABC transporter complex PstSACB involved in phosphate import.</text>
</comment>
<dbReference type="PROSITE" id="PS51257">
    <property type="entry name" value="PROKAR_LIPOPROTEIN"/>
    <property type="match status" value="1"/>
</dbReference>
<dbReference type="GO" id="GO:0042301">
    <property type="term" value="F:phosphate ion binding"/>
    <property type="evidence" value="ECO:0007669"/>
    <property type="project" value="UniProtKB-UniRule"/>
</dbReference>
<evidence type="ECO:0000256" key="1">
    <source>
        <dbReference type="ARBA" id="ARBA00002841"/>
    </source>
</evidence>
<evidence type="ECO:0000256" key="3">
    <source>
        <dbReference type="ARBA" id="ARBA00008725"/>
    </source>
</evidence>
<organism evidence="12 13">
    <name type="scientific">Ructibacterium gallinarum</name>
    <dbReference type="NCBI Taxonomy" id="2779355"/>
    <lineage>
        <taxon>Bacteria</taxon>
        <taxon>Bacillati</taxon>
        <taxon>Bacillota</taxon>
        <taxon>Clostridia</taxon>
        <taxon>Eubacteriales</taxon>
        <taxon>Oscillospiraceae</taxon>
        <taxon>Ructibacterium</taxon>
    </lineage>
</organism>
<keyword evidence="9 10" id="KW-0449">Lipoprotein</keyword>
<comment type="caution">
    <text evidence="12">The sequence shown here is derived from an EMBL/GenBank/DDBJ whole genome shotgun (WGS) entry which is preliminary data.</text>
</comment>
<sequence>MKKAKKILSLITAAALLTIGLAGCTETAQQDNSGTSGTTQSQTAKLSGNISMVGSTSMEKLANALSEGFMAANPGVTVNAEFVGSSAGIESLVGGKCDIGNASRALKDSEKSSGAVENIVAIDGIAMVVNKANPVKNLSKDQLIGIYTGTIKNWSEVGGSDTAIVVVGREAGSGTRGAFEEILGIEEKCVYANELDSTGAAMAKAASTEGAIAYVSLDVINDTVNAVSLDNVEPTADNILSGSYFLCRPFVMATKGEISSQSDLVKAFFDYVESSEGQEIIKKVGLILPQ</sequence>
<dbReference type="InterPro" id="IPR011862">
    <property type="entry name" value="Phos-bd"/>
</dbReference>
<dbReference type="Pfam" id="PF12849">
    <property type="entry name" value="PBP_like_2"/>
    <property type="match status" value="1"/>
</dbReference>
<keyword evidence="7 10" id="KW-0732">Signal</keyword>
<dbReference type="Gene3D" id="3.40.190.10">
    <property type="entry name" value="Periplasmic binding protein-like II"/>
    <property type="match status" value="2"/>
</dbReference>
<evidence type="ECO:0000256" key="8">
    <source>
        <dbReference type="ARBA" id="ARBA00023139"/>
    </source>
</evidence>
<evidence type="ECO:0000256" key="10">
    <source>
        <dbReference type="RuleBase" id="RU367119"/>
    </source>
</evidence>
<evidence type="ECO:0000259" key="11">
    <source>
        <dbReference type="Pfam" id="PF12849"/>
    </source>
</evidence>
<evidence type="ECO:0000256" key="2">
    <source>
        <dbReference type="ARBA" id="ARBA00004193"/>
    </source>
</evidence>
<evidence type="ECO:0000313" key="12">
    <source>
        <dbReference type="EMBL" id="MBE5039666.1"/>
    </source>
</evidence>
<keyword evidence="13" id="KW-1185">Reference proteome</keyword>
<comment type="subunit">
    <text evidence="4 10">The complex is composed of two ATP-binding proteins (PstB), two transmembrane proteins (PstC and PstA) and a solute-binding protein (PstS).</text>
</comment>
<dbReference type="CDD" id="cd13653">
    <property type="entry name" value="PBP2_phosphate_like_1"/>
    <property type="match status" value="1"/>
</dbReference>
<gene>
    <name evidence="12" type="ORF">INF28_04220</name>
</gene>
<proteinExistence type="inferred from homology"/>
<dbReference type="PANTHER" id="PTHR30570">
    <property type="entry name" value="PERIPLASMIC PHOSPHATE BINDING COMPONENT OF PHOSPHATE ABC TRANSPORTER"/>
    <property type="match status" value="1"/>
</dbReference>
<dbReference type="InterPro" id="IPR024370">
    <property type="entry name" value="PBP_domain"/>
</dbReference>
<feature type="chain" id="PRO_5039758405" description="Phosphate-binding protein" evidence="10">
    <location>
        <begin position="25"/>
        <end position="290"/>
    </location>
</feature>
<reference evidence="12" key="1">
    <citation type="submission" date="2020-10" db="EMBL/GenBank/DDBJ databases">
        <title>ChiBAC.</title>
        <authorList>
            <person name="Zenner C."/>
            <person name="Hitch T.C.A."/>
            <person name="Clavel T."/>
        </authorList>
    </citation>
    <scope>NUCLEOTIDE SEQUENCE</scope>
    <source>
        <strain evidence="12">DSM 107454</strain>
    </source>
</reference>
<evidence type="ECO:0000256" key="7">
    <source>
        <dbReference type="ARBA" id="ARBA00022729"/>
    </source>
</evidence>
<keyword evidence="10" id="KW-1003">Cell membrane</keyword>
<evidence type="ECO:0000256" key="9">
    <source>
        <dbReference type="ARBA" id="ARBA00023288"/>
    </source>
</evidence>
<dbReference type="EMBL" id="JADCKB010000006">
    <property type="protein sequence ID" value="MBE5039666.1"/>
    <property type="molecule type" value="Genomic_DNA"/>
</dbReference>
<keyword evidence="6 10" id="KW-0592">Phosphate transport</keyword>
<feature type="domain" description="PBP" evidence="11">
    <location>
        <begin position="40"/>
        <end position="275"/>
    </location>
</feature>
<dbReference type="Proteomes" id="UP000806542">
    <property type="component" value="Unassembled WGS sequence"/>
</dbReference>
<dbReference type="PANTHER" id="PTHR30570:SF1">
    <property type="entry name" value="PHOSPHATE-BINDING PROTEIN PSTS"/>
    <property type="match status" value="1"/>
</dbReference>
<keyword evidence="8 10" id="KW-0564">Palmitate</keyword>
<keyword evidence="5 10" id="KW-0813">Transport</keyword>
<dbReference type="RefSeq" id="WP_226392225.1">
    <property type="nucleotide sequence ID" value="NZ_JADCKB010000006.1"/>
</dbReference>
<keyword evidence="10" id="KW-0472">Membrane</keyword>